<dbReference type="OrthoDB" id="9798632at2"/>
<protein>
    <recommendedName>
        <fullName evidence="1">NAD(P)-binding domain-containing protein</fullName>
    </recommendedName>
</protein>
<dbReference type="EMBL" id="CP047656">
    <property type="protein sequence ID" value="QHJ12029.1"/>
    <property type="molecule type" value="Genomic_DNA"/>
</dbReference>
<dbReference type="InterPro" id="IPR036291">
    <property type="entry name" value="NAD(P)-bd_dom_sf"/>
</dbReference>
<dbReference type="Proteomes" id="UP000464524">
    <property type="component" value="Chromosome"/>
</dbReference>
<dbReference type="InterPro" id="IPR016040">
    <property type="entry name" value="NAD(P)-bd_dom"/>
</dbReference>
<dbReference type="RefSeq" id="WP_160179901.1">
    <property type="nucleotide sequence ID" value="NZ_CP047656.1"/>
</dbReference>
<evidence type="ECO:0000313" key="2">
    <source>
        <dbReference type="EMBL" id="QHJ12029.1"/>
    </source>
</evidence>
<gene>
    <name evidence="2" type="ORF">FX988_02271</name>
</gene>
<proteinExistence type="predicted"/>
<keyword evidence="3" id="KW-1185">Reference proteome</keyword>
<dbReference type="PANTHER" id="PTHR14097">
    <property type="entry name" value="OXIDOREDUCTASE HTATIP2"/>
    <property type="match status" value="1"/>
</dbReference>
<dbReference type="KEGG" id="pmes:FX988_02271"/>
<dbReference type="AlphaFoldDB" id="A0A857JJ01"/>
<dbReference type="SUPFAM" id="SSF51735">
    <property type="entry name" value="NAD(P)-binding Rossmann-fold domains"/>
    <property type="match status" value="1"/>
</dbReference>
<dbReference type="PANTHER" id="PTHR14097:SF7">
    <property type="entry name" value="OXIDOREDUCTASE HTATIP2"/>
    <property type="match status" value="1"/>
</dbReference>
<name>A0A857JJ01_9ALTE</name>
<feature type="domain" description="NAD(P)-binding" evidence="1">
    <location>
        <begin position="11"/>
        <end position="150"/>
    </location>
</feature>
<evidence type="ECO:0000313" key="3">
    <source>
        <dbReference type="Proteomes" id="UP000464524"/>
    </source>
</evidence>
<reference evidence="2 3" key="1">
    <citation type="submission" date="2019-12" db="EMBL/GenBank/DDBJ databases">
        <title>Genome sequencing and assembly of endphytes of Porphyra tenera.</title>
        <authorList>
            <person name="Park J.M."/>
            <person name="Shin R."/>
            <person name="Jo S.H."/>
        </authorList>
    </citation>
    <scope>NUCLEOTIDE SEQUENCE [LARGE SCALE GENOMIC DNA]</scope>
    <source>
        <strain evidence="2 3">GPM4</strain>
    </source>
</reference>
<organism evidence="2 3">
    <name type="scientific">Paraglaciecola mesophila</name>
    <dbReference type="NCBI Taxonomy" id="197222"/>
    <lineage>
        <taxon>Bacteria</taxon>
        <taxon>Pseudomonadati</taxon>
        <taxon>Pseudomonadota</taxon>
        <taxon>Gammaproteobacteria</taxon>
        <taxon>Alteromonadales</taxon>
        <taxon>Alteromonadaceae</taxon>
        <taxon>Paraglaciecola</taxon>
    </lineage>
</organism>
<dbReference type="Pfam" id="PF13460">
    <property type="entry name" value="NAD_binding_10"/>
    <property type="match status" value="1"/>
</dbReference>
<dbReference type="Gene3D" id="3.40.50.720">
    <property type="entry name" value="NAD(P)-binding Rossmann-like Domain"/>
    <property type="match status" value="1"/>
</dbReference>
<accession>A0A857JJ01</accession>
<evidence type="ECO:0000259" key="1">
    <source>
        <dbReference type="Pfam" id="PF13460"/>
    </source>
</evidence>
<sequence length="216" mass="24099">MKSRNTALVLGATGLVGKALVTQLLADPRYTKVTCLVRRPLKHKDYPDLEGKLEPIVIDFDALQDYQGYFNADHIYVCLGTTIKQAKSKAAFRKVDFEYVHIAAQLARAQKVQSFVWISSVGANAQSKSFYLRVKGELENAILNMSGLQHPSAVRPSLLLGERSEVRLSERIGIVLAKLISPLLFGRWAKYKPVSAWQVAAHMIKLQDFSSQKGIQ</sequence>